<comment type="caution">
    <text evidence="1">The sequence shown here is derived from an EMBL/GenBank/DDBJ whole genome shotgun (WGS) entry which is preliminary data.</text>
</comment>
<proteinExistence type="predicted"/>
<dbReference type="OrthoDB" id="7219822at2"/>
<accession>A0A149U209</accession>
<gene>
    <name evidence="1" type="ORF">AD947_03895</name>
</gene>
<dbReference type="EMBL" id="LHZT01000104">
    <property type="protein sequence ID" value="KXV59515.1"/>
    <property type="molecule type" value="Genomic_DNA"/>
</dbReference>
<dbReference type="AlphaFoldDB" id="A0A149U209"/>
<dbReference type="RefSeq" id="WP_061487550.1">
    <property type="nucleotide sequence ID" value="NZ_LHZT01000104.1"/>
</dbReference>
<organism evidence="1 2">
    <name type="scientific">Acetobacter tropicalis</name>
    <dbReference type="NCBI Taxonomy" id="104102"/>
    <lineage>
        <taxon>Bacteria</taxon>
        <taxon>Pseudomonadati</taxon>
        <taxon>Pseudomonadota</taxon>
        <taxon>Alphaproteobacteria</taxon>
        <taxon>Acetobacterales</taxon>
        <taxon>Acetobacteraceae</taxon>
        <taxon>Acetobacter</taxon>
    </lineage>
</organism>
<evidence type="ECO:0000313" key="2">
    <source>
        <dbReference type="Proteomes" id="UP000075411"/>
    </source>
</evidence>
<protein>
    <submittedName>
        <fullName evidence="1">Uncharacterized protein</fullName>
    </submittedName>
</protein>
<reference evidence="1 2" key="1">
    <citation type="submission" date="2015-06" db="EMBL/GenBank/DDBJ databases">
        <title>Improved classification and identification of acetic acid bacteria using matrix-assisted laser desorption/ionization time-of-flight mass spectrometry; Gluconobacter nephelii and Gluconobacter uchimurae are later heterotypic synonyms of Gluconobacter japonicus and Gluconobacter oxydans, respectively.</title>
        <authorList>
            <person name="Li L."/>
            <person name="Cleenwerck I."/>
            <person name="De Vuyst L."/>
            <person name="Vandamme P."/>
        </authorList>
    </citation>
    <scope>NUCLEOTIDE SEQUENCE [LARGE SCALE GENOMIC DNA]</scope>
    <source>
        <strain evidence="1 2">LMG 1663</strain>
    </source>
</reference>
<dbReference type="Proteomes" id="UP000075411">
    <property type="component" value="Unassembled WGS sequence"/>
</dbReference>
<name>A0A149U209_9PROT</name>
<dbReference type="PATRIC" id="fig|104102.12.peg.3336"/>
<evidence type="ECO:0000313" key="1">
    <source>
        <dbReference type="EMBL" id="KXV59515.1"/>
    </source>
</evidence>
<sequence length="121" mass="13452">MTDPARLAIAVANLFEKRGYRFETGILGQDTIPPWLLAQPDAYLPVFLRLAEELWRQDTGARFGLRLTPDDRSLTGYRLTGLFHVPASIALLAVDALLERLATDGVLTFEALAREVLRVTA</sequence>